<dbReference type="EMBL" id="QUSF01002644">
    <property type="protein sequence ID" value="RLV63502.1"/>
    <property type="molecule type" value="Genomic_DNA"/>
</dbReference>
<dbReference type="PANTHER" id="PTHR45765:SF1">
    <property type="entry name" value="METHIONINE--TRNA LIGASE, CYTOPLASMIC"/>
    <property type="match status" value="1"/>
</dbReference>
<dbReference type="Gene3D" id="3.40.50.620">
    <property type="entry name" value="HUPs"/>
    <property type="match status" value="1"/>
</dbReference>
<dbReference type="SUPFAM" id="SSF52374">
    <property type="entry name" value="Nucleotidylyl transferase"/>
    <property type="match status" value="1"/>
</dbReference>
<gene>
    <name evidence="9" type="ORF">DV515_00018206</name>
</gene>
<dbReference type="Pfam" id="PF09334">
    <property type="entry name" value="tRNA-synt_1g"/>
    <property type="match status" value="1"/>
</dbReference>
<dbReference type="InterPro" id="IPR015413">
    <property type="entry name" value="Methionyl/Leucyl_tRNA_Synth"/>
</dbReference>
<evidence type="ECO:0000256" key="1">
    <source>
        <dbReference type="ARBA" id="ARBA00022598"/>
    </source>
</evidence>
<dbReference type="GO" id="GO:0006431">
    <property type="term" value="P:methionyl-tRNA aminoacylation"/>
    <property type="evidence" value="ECO:0007669"/>
    <property type="project" value="TreeGrafter"/>
</dbReference>
<reference evidence="9 10" key="1">
    <citation type="journal article" date="2018" name="Proc. R. Soc. B">
        <title>A non-coding region near Follistatin controls head colour polymorphism in the Gouldian finch.</title>
        <authorList>
            <person name="Toomey M.B."/>
            <person name="Marques C.I."/>
            <person name="Andrade P."/>
            <person name="Araujo P.M."/>
            <person name="Sabatino S."/>
            <person name="Gazda M.A."/>
            <person name="Afonso S."/>
            <person name="Lopes R.J."/>
            <person name="Corbo J.C."/>
            <person name="Carneiro M."/>
        </authorList>
    </citation>
    <scope>NUCLEOTIDE SEQUENCE [LARGE SCALE GENOMIC DNA]</scope>
    <source>
        <strain evidence="9">Red01</strain>
        <tissue evidence="9">Muscle</tissue>
    </source>
</reference>
<evidence type="ECO:0000256" key="2">
    <source>
        <dbReference type="ARBA" id="ARBA00022741"/>
    </source>
</evidence>
<feature type="region of interest" description="Disordered" evidence="7">
    <location>
        <begin position="1"/>
        <end position="25"/>
    </location>
</feature>
<dbReference type="PANTHER" id="PTHR45765">
    <property type="entry name" value="METHIONINE--TRNA LIGASE"/>
    <property type="match status" value="1"/>
</dbReference>
<dbReference type="OrthoDB" id="5844513at2759"/>
<dbReference type="Gene3D" id="1.20.1050.10">
    <property type="match status" value="1"/>
</dbReference>
<comment type="similarity">
    <text evidence="6">Belongs to the class-I aminoacyl-tRNA synthetase family.</text>
</comment>
<keyword evidence="10" id="KW-1185">Reference proteome</keyword>
<dbReference type="PROSITE" id="PS00178">
    <property type="entry name" value="AA_TRNA_LIGASE_I"/>
    <property type="match status" value="1"/>
</dbReference>
<evidence type="ECO:0000259" key="8">
    <source>
        <dbReference type="Pfam" id="PF09334"/>
    </source>
</evidence>
<dbReference type="GO" id="GO:0004825">
    <property type="term" value="F:methionine-tRNA ligase activity"/>
    <property type="evidence" value="ECO:0007669"/>
    <property type="project" value="InterPro"/>
</dbReference>
<name>A0A3L8Q902_CHLGU</name>
<keyword evidence="4 6" id="KW-0648">Protein biosynthesis</keyword>
<keyword evidence="5 6" id="KW-0030">Aminoacyl-tRNA synthetase</keyword>
<keyword evidence="3 6" id="KW-0067">ATP-binding</keyword>
<evidence type="ECO:0000256" key="4">
    <source>
        <dbReference type="ARBA" id="ARBA00022917"/>
    </source>
</evidence>
<sequence length="311" mass="32835">MSPALSQLRPGPVPSPVPCGNVPSASQSTQCHLQLPVLASAGTTTQSLPVPPVFPSLFLFLLRGTPNASRAHSQSLPVPQFTLPVPPIAPSAHSKSLPVSPVHVPSAPSSHSQCPSSWSQSLSSHSQSFPVPQVMLPVPPSVPVHAPSAPSPRCVPQDAASVADVVVWGSLFPVLQDETSVPSELQVLRSWFRAVSAWEPCRAAAALLPESLRELRTRLAQRPPALPAPRHLPQDEESPERLLTDADIAAAVDVWARGPAALPPPRQPPTPVLPVEGERNVLITSALPYVNNVPHLGNIIGCVLSADTFAR</sequence>
<evidence type="ECO:0000256" key="3">
    <source>
        <dbReference type="ARBA" id="ARBA00022840"/>
    </source>
</evidence>
<dbReference type="InterPro" id="IPR014729">
    <property type="entry name" value="Rossmann-like_a/b/a_fold"/>
</dbReference>
<feature type="region of interest" description="Disordered" evidence="7">
    <location>
        <begin position="94"/>
        <end position="117"/>
    </location>
</feature>
<evidence type="ECO:0000256" key="6">
    <source>
        <dbReference type="RuleBase" id="RU363039"/>
    </source>
</evidence>
<evidence type="ECO:0000313" key="10">
    <source>
        <dbReference type="Proteomes" id="UP000276834"/>
    </source>
</evidence>
<dbReference type="GO" id="GO:0005829">
    <property type="term" value="C:cytosol"/>
    <property type="evidence" value="ECO:0007669"/>
    <property type="project" value="TreeGrafter"/>
</dbReference>
<evidence type="ECO:0000256" key="7">
    <source>
        <dbReference type="SAM" id="MobiDB-lite"/>
    </source>
</evidence>
<feature type="domain" description="Methionyl/Leucyl tRNA synthetase" evidence="8">
    <location>
        <begin position="281"/>
        <end position="311"/>
    </location>
</feature>
<dbReference type="GO" id="GO:0005524">
    <property type="term" value="F:ATP binding"/>
    <property type="evidence" value="ECO:0007669"/>
    <property type="project" value="UniProtKB-KW"/>
</dbReference>
<evidence type="ECO:0000313" key="9">
    <source>
        <dbReference type="EMBL" id="RLV63502.1"/>
    </source>
</evidence>
<dbReference type="Proteomes" id="UP000276834">
    <property type="component" value="Unassembled WGS sequence"/>
</dbReference>
<dbReference type="AlphaFoldDB" id="A0A3L8Q902"/>
<accession>A0A3L8Q902</accession>
<dbReference type="GO" id="GO:0017101">
    <property type="term" value="C:aminoacyl-tRNA synthetase multienzyme complex"/>
    <property type="evidence" value="ECO:0007669"/>
    <property type="project" value="TreeGrafter"/>
</dbReference>
<organism evidence="9 10">
    <name type="scientific">Chloebia gouldiae</name>
    <name type="common">Gouldian finch</name>
    <name type="synonym">Erythrura gouldiae</name>
    <dbReference type="NCBI Taxonomy" id="44316"/>
    <lineage>
        <taxon>Eukaryota</taxon>
        <taxon>Metazoa</taxon>
        <taxon>Chordata</taxon>
        <taxon>Craniata</taxon>
        <taxon>Vertebrata</taxon>
        <taxon>Euteleostomi</taxon>
        <taxon>Archelosauria</taxon>
        <taxon>Archosauria</taxon>
        <taxon>Dinosauria</taxon>
        <taxon>Saurischia</taxon>
        <taxon>Theropoda</taxon>
        <taxon>Coelurosauria</taxon>
        <taxon>Aves</taxon>
        <taxon>Neognathae</taxon>
        <taxon>Neoaves</taxon>
        <taxon>Telluraves</taxon>
        <taxon>Australaves</taxon>
        <taxon>Passeriformes</taxon>
        <taxon>Passeroidea</taxon>
        <taxon>Passeridae</taxon>
        <taxon>Chloebia</taxon>
    </lineage>
</organism>
<dbReference type="InterPro" id="IPR023458">
    <property type="entry name" value="Met-tRNA_ligase_1"/>
</dbReference>
<comment type="caution">
    <text evidence="9">The sequence shown here is derived from an EMBL/GenBank/DDBJ whole genome shotgun (WGS) entry which is preliminary data.</text>
</comment>
<protein>
    <recommendedName>
        <fullName evidence="8">Methionyl/Leucyl tRNA synthetase domain-containing protein</fullName>
    </recommendedName>
</protein>
<keyword evidence="2 6" id="KW-0547">Nucleotide-binding</keyword>
<dbReference type="InterPro" id="IPR001412">
    <property type="entry name" value="aa-tRNA-synth_I_CS"/>
</dbReference>
<evidence type="ECO:0000256" key="5">
    <source>
        <dbReference type="ARBA" id="ARBA00023146"/>
    </source>
</evidence>
<proteinExistence type="inferred from homology"/>
<keyword evidence="1 6" id="KW-0436">Ligase</keyword>